<keyword evidence="2 4" id="KW-0547">Nucleotide-binding</keyword>
<dbReference type="GO" id="GO:0005524">
    <property type="term" value="F:ATP binding"/>
    <property type="evidence" value="ECO:0007669"/>
    <property type="project" value="UniProtKB-UniRule"/>
</dbReference>
<evidence type="ECO:0000256" key="1">
    <source>
        <dbReference type="ARBA" id="ARBA00022598"/>
    </source>
</evidence>
<keyword evidence="1" id="KW-0436">Ligase</keyword>
<dbReference type="EMBL" id="JAKNDN010000054">
    <property type="protein sequence ID" value="MCG4962029.1"/>
    <property type="molecule type" value="Genomic_DNA"/>
</dbReference>
<comment type="caution">
    <text evidence="7">The sequence shown here is derived from an EMBL/GenBank/DDBJ whole genome shotgun (WGS) entry which is preliminary data.</text>
</comment>
<dbReference type="Proteomes" id="UP001199750">
    <property type="component" value="Unassembled WGS sequence"/>
</dbReference>
<evidence type="ECO:0000256" key="3">
    <source>
        <dbReference type="ARBA" id="ARBA00022840"/>
    </source>
</evidence>
<dbReference type="EMBL" id="QRYW01000005">
    <property type="protein sequence ID" value="RGV29968.1"/>
    <property type="molecule type" value="Genomic_DNA"/>
</dbReference>
<evidence type="ECO:0000313" key="8">
    <source>
        <dbReference type="Proteomes" id="UP000283426"/>
    </source>
</evidence>
<dbReference type="PANTHER" id="PTHR43585">
    <property type="entry name" value="FUMIPYRROLE BIOSYNTHESIS PROTEIN C"/>
    <property type="match status" value="1"/>
</dbReference>
<evidence type="ECO:0000313" key="7">
    <source>
        <dbReference type="EMBL" id="RGV29968.1"/>
    </source>
</evidence>
<reference evidence="7 8" key="1">
    <citation type="submission" date="2018-08" db="EMBL/GenBank/DDBJ databases">
        <title>A genome reference for cultivated species of the human gut microbiota.</title>
        <authorList>
            <person name="Zou Y."/>
            <person name="Xue W."/>
            <person name="Luo G."/>
        </authorList>
    </citation>
    <scope>NUCLEOTIDE SEQUENCE [LARGE SCALE GENOMIC DNA]</scope>
    <source>
        <strain evidence="7 8">AF14-6AC</strain>
    </source>
</reference>
<dbReference type="Proteomes" id="UP000283426">
    <property type="component" value="Unassembled WGS sequence"/>
</dbReference>
<accession>A0A412WS30</accession>
<feature type="domain" description="ATP-grasp" evidence="5">
    <location>
        <begin position="106"/>
        <end position="298"/>
    </location>
</feature>
<name>A0A412WS30_9BACT</name>
<dbReference type="Gene3D" id="3.40.50.20">
    <property type="match status" value="1"/>
</dbReference>
<dbReference type="Gene3D" id="3.30.1490.20">
    <property type="entry name" value="ATP-grasp fold, A domain"/>
    <property type="match status" value="1"/>
</dbReference>
<evidence type="ECO:0000256" key="2">
    <source>
        <dbReference type="ARBA" id="ARBA00022741"/>
    </source>
</evidence>
<proteinExistence type="predicted"/>
<evidence type="ECO:0000256" key="4">
    <source>
        <dbReference type="PROSITE-ProRule" id="PRU00409"/>
    </source>
</evidence>
<dbReference type="Pfam" id="PF13535">
    <property type="entry name" value="ATP-grasp_4"/>
    <property type="match status" value="1"/>
</dbReference>
<evidence type="ECO:0000259" key="5">
    <source>
        <dbReference type="PROSITE" id="PS50975"/>
    </source>
</evidence>
<dbReference type="PANTHER" id="PTHR43585:SF2">
    <property type="entry name" value="ATP-GRASP ENZYME FSQD"/>
    <property type="match status" value="1"/>
</dbReference>
<dbReference type="GO" id="GO:0016874">
    <property type="term" value="F:ligase activity"/>
    <property type="evidence" value="ECO:0007669"/>
    <property type="project" value="UniProtKB-KW"/>
</dbReference>
<dbReference type="Gene3D" id="3.30.470.20">
    <property type="entry name" value="ATP-grasp fold, B domain"/>
    <property type="match status" value="1"/>
</dbReference>
<gene>
    <name evidence="7" type="ORF">DWW24_03535</name>
    <name evidence="6" type="ORF">L0P03_19620</name>
</gene>
<keyword evidence="3 4" id="KW-0067">ATP-binding</keyword>
<organism evidence="7 8">
    <name type="scientific">Odoribacter splanchnicus</name>
    <dbReference type="NCBI Taxonomy" id="28118"/>
    <lineage>
        <taxon>Bacteria</taxon>
        <taxon>Pseudomonadati</taxon>
        <taxon>Bacteroidota</taxon>
        <taxon>Bacteroidia</taxon>
        <taxon>Bacteroidales</taxon>
        <taxon>Odoribacteraceae</taxon>
        <taxon>Odoribacter</taxon>
    </lineage>
</organism>
<dbReference type="SUPFAM" id="SSF56059">
    <property type="entry name" value="Glutathione synthetase ATP-binding domain-like"/>
    <property type="match status" value="1"/>
</dbReference>
<dbReference type="AlphaFoldDB" id="A0A412WS30"/>
<dbReference type="InterPro" id="IPR011761">
    <property type="entry name" value="ATP-grasp"/>
</dbReference>
<dbReference type="GO" id="GO:0046872">
    <property type="term" value="F:metal ion binding"/>
    <property type="evidence" value="ECO:0007669"/>
    <property type="project" value="InterPro"/>
</dbReference>
<dbReference type="PROSITE" id="PS50975">
    <property type="entry name" value="ATP_GRASP"/>
    <property type="match status" value="1"/>
</dbReference>
<dbReference type="RefSeq" id="WP_046403779.1">
    <property type="nucleotide sequence ID" value="NZ_JADMYR010000054.1"/>
</dbReference>
<evidence type="ECO:0000313" key="6">
    <source>
        <dbReference type="EMBL" id="MCG4962029.1"/>
    </source>
</evidence>
<reference evidence="6" key="2">
    <citation type="submission" date="2022-01" db="EMBL/GenBank/DDBJ databases">
        <title>Collection of gut derived symbiotic bacterial strains cultured from healthy donors.</title>
        <authorList>
            <person name="Lin H."/>
            <person name="Kohout C."/>
            <person name="Waligurski E."/>
            <person name="Pamer E.G."/>
        </authorList>
    </citation>
    <scope>NUCLEOTIDE SEQUENCE</scope>
    <source>
        <strain evidence="6">DFI.1.149</strain>
    </source>
</reference>
<sequence>MNKIFVLGAGQMQVPIIKKVKERGDYCIVADFDKYAPGMKYADVALSVSTNDRDAVLVAAREYAVNGILTTSDYPVNVVAFVARKLSLPAMSVEVAKICTDKYLQRQLFSENRINCPFYKLIAGGEDLVALDDFPYIIKPIDSSASRGVKKVNNRDELMDYFPVACSFSKSGKVIVEKFVEGREFSVETLSQDGRTFIIAITEKITKGEEQGFFVEDAHLIPANLSVAEKCLIETEVLKAISVIGVNNCPTHTEVKLNADGAWIIEIACRLGGDNITSDLVPLATGVDMLENLIRLSIGEPVDIHQTIHHYAAIQFFNQENYDRCVDFLGHEDKRIVRKEIGAKHNRVIASSMDRMGYCIMQARTREEIYDILSELN</sequence>
<protein>
    <submittedName>
        <fullName evidence="7">ATP-grasp domain-containing protein</fullName>
    </submittedName>
</protein>
<dbReference type="InterPro" id="IPR052032">
    <property type="entry name" value="ATP-dep_AA_Ligase"/>
</dbReference>
<dbReference type="InterPro" id="IPR013815">
    <property type="entry name" value="ATP_grasp_subdomain_1"/>
</dbReference>